<dbReference type="EMBL" id="AZFU01000011">
    <property type="protein sequence ID" value="KRM05479.1"/>
    <property type="molecule type" value="Genomic_DNA"/>
</dbReference>
<dbReference type="Gene3D" id="2.10.260.10">
    <property type="match status" value="1"/>
</dbReference>
<evidence type="ECO:0000256" key="1">
    <source>
        <dbReference type="SAM" id="MobiDB-lite"/>
    </source>
</evidence>
<dbReference type="Proteomes" id="UP000051307">
    <property type="component" value="Unassembled WGS sequence"/>
</dbReference>
<feature type="region of interest" description="Disordered" evidence="1">
    <location>
        <begin position="53"/>
        <end position="72"/>
    </location>
</feature>
<dbReference type="AlphaFoldDB" id="A0A0R1VIY0"/>
<evidence type="ECO:0000313" key="3">
    <source>
        <dbReference type="Proteomes" id="UP000051307"/>
    </source>
</evidence>
<dbReference type="OrthoDB" id="9795766at2"/>
<accession>A0A0R1VIY0</accession>
<reference evidence="2 3" key="1">
    <citation type="journal article" date="2015" name="Genome Announc.">
        <title>Expanding the biotechnology potential of lactobacilli through comparative genomics of 213 strains and associated genera.</title>
        <authorList>
            <person name="Sun Z."/>
            <person name="Harris H.M."/>
            <person name="McCann A."/>
            <person name="Guo C."/>
            <person name="Argimon S."/>
            <person name="Zhang W."/>
            <person name="Yang X."/>
            <person name="Jeffery I.B."/>
            <person name="Cooney J.C."/>
            <person name="Kagawa T.F."/>
            <person name="Liu W."/>
            <person name="Song Y."/>
            <person name="Salvetti E."/>
            <person name="Wrobel A."/>
            <person name="Rasinkangas P."/>
            <person name="Parkhill J."/>
            <person name="Rea M.C."/>
            <person name="O'Sullivan O."/>
            <person name="Ritari J."/>
            <person name="Douillard F.P."/>
            <person name="Paul Ross R."/>
            <person name="Yang R."/>
            <person name="Briner A.E."/>
            <person name="Felis G.E."/>
            <person name="de Vos W.M."/>
            <person name="Barrangou R."/>
            <person name="Klaenhammer T.R."/>
            <person name="Caufield P.W."/>
            <person name="Cui Y."/>
            <person name="Zhang H."/>
            <person name="O'Toole P.W."/>
        </authorList>
    </citation>
    <scope>NUCLEOTIDE SEQUENCE [LARGE SCALE GENOMIC DNA]</scope>
    <source>
        <strain evidence="2 3">DSM 16761</strain>
    </source>
</reference>
<evidence type="ECO:0000313" key="2">
    <source>
        <dbReference type="EMBL" id="KRM05479.1"/>
    </source>
</evidence>
<sequence length="72" mass="8731">MFYIAVSELPTKFEIIVNEQNEIILKKQKEPKDLKELFKGFDYKKYWADWKKQNSDKSKEEDWGEPVGREVF</sequence>
<comment type="caution">
    <text evidence="2">The sequence shown here is derived from an EMBL/GenBank/DDBJ whole genome shotgun (WGS) entry which is preliminary data.</text>
</comment>
<protein>
    <submittedName>
        <fullName evidence="2">Uncharacterized protein</fullName>
    </submittedName>
</protein>
<dbReference type="eggNOG" id="ENOG5032B86">
    <property type="taxonomic scope" value="Bacteria"/>
</dbReference>
<gene>
    <name evidence="2" type="ORF">FC59_GL000177</name>
</gene>
<name>A0A0R1VIY0_9LACO</name>
<dbReference type="PATRIC" id="fig|1423767.3.peg.185"/>
<proteinExistence type="predicted"/>
<organism evidence="2 3">
    <name type="scientific">Lactobacillus kitasatonis DSM 16761 = JCM 1039</name>
    <dbReference type="NCBI Taxonomy" id="1423767"/>
    <lineage>
        <taxon>Bacteria</taxon>
        <taxon>Bacillati</taxon>
        <taxon>Bacillota</taxon>
        <taxon>Bacilli</taxon>
        <taxon>Lactobacillales</taxon>
        <taxon>Lactobacillaceae</taxon>
        <taxon>Lactobacillus</taxon>
    </lineage>
</organism>
<dbReference type="RefSeq" id="WP_034533190.1">
    <property type="nucleotide sequence ID" value="NZ_AZFU01000011.1"/>
</dbReference>